<evidence type="ECO:0000313" key="5">
    <source>
        <dbReference type="EMBL" id="EAS07057.2"/>
    </source>
</evidence>
<name>I7LXZ6_TETTS</name>
<organism evidence="5 6">
    <name type="scientific">Tetrahymena thermophila (strain SB210)</name>
    <dbReference type="NCBI Taxonomy" id="312017"/>
    <lineage>
        <taxon>Eukaryota</taxon>
        <taxon>Sar</taxon>
        <taxon>Alveolata</taxon>
        <taxon>Ciliophora</taxon>
        <taxon>Intramacronucleata</taxon>
        <taxon>Oligohymenophorea</taxon>
        <taxon>Hymenostomatida</taxon>
        <taxon>Tetrahymenina</taxon>
        <taxon>Tetrahymenidae</taxon>
        <taxon>Tetrahymena</taxon>
    </lineage>
</organism>
<sequence length="1129" mass="133031">MLLEIIQKQNNNDQNLDEILYKFLSIDYQLDQKTDYKEIIFVMNDSSILNQTNKGIKQDQENCRLNDLQNYLTPHHHNTLTLSNDIPHNISSSQQFFHGRRNSRYMQSDLLNLINDKTIFYQTQNKMNNKGLIEIKSQLYQNLRILKNFNKNCSRILDSSTLLQKLVTIINSIPVISPSGNFKFIWDIIMIIVILLYLFMIPIEVTFYQPLKELFPYNLLLVCNIALIIDFTLQWNFGFFDKGQPNMNRMQVMIKYFRSQFYIDIASSLFVLIDFYWYNNNVSSLVQLLLLILIVSHIISCVWIEVLQYEIKNDFKNTWIGNSRLKQNDWVSNYIHAYYFSTVTMITVGYGDYTPSNPTEMVISIITMLLSCGVFAYSINAIGTIFNTLNQKSLAIKNNMYTISSYMAKKNIDFDLQMQIKEYLEYYWNMQYSRDEQQEQNLINQLSPKLKERLLLETFKMIIIECQIFKDNFSQQFIMDIIQLIQECSYRPDEIILSESIQDDHSLYFIESGQVQVFVDEDAKKVLKNLKKGDFFGDYSFFTGQQTNLNYKATEFTQVFKIKRSNIFELFQNKPQDLEAFCNIKDTLLFTQNYSIINSKCYYCSDSHLTTNCSKLFPQFNKIRIANISNQSDMQIRQNLSGERKLHYQQDIDYYYQKYIWKEGDEDIEEELSGNLDEESNNQSSFNINSQQDLPSLEFEKQRSRRYSRNSSQISFKRNKQSSSNFEDESQLQKSPAAKLKSKQNIIDEISDQNHLNLKKINSKDQQIMESPIVKRRLIKVQQIQTSFKGVNALQQRLPQVSEYQQIEALTPQNKQYESPIRVPSQRLQLQKNNQMYDKTLKEQISPQTKILADSNKSSELILKLQQIFEQQNNLKEKNEQSEEENYINQYPFNIPGCQRNFQILRVFERKVKQQNLKKKQKNNRNSISQLVVTVNQNVRSSLPNTKLQKVLEKYQYVSQNQDDTISLEQLLPNIKLQINNQIEIHNIKNDGDHRAGIRQNSFSIDNKQLLSSQKKSLFLQSESQINSDTTIFQIALSEKFQSQSGVQSEIESPSQQKKQEIHSTQQIAQKEKYFQSDDRDNSNQVNQIIQNIFSEDEYTLPPITQQNNQRIAPFKKKLSQLHIEKQHF</sequence>
<dbReference type="EMBL" id="GG662247">
    <property type="protein sequence ID" value="EAS07057.2"/>
    <property type="molecule type" value="Genomic_DNA"/>
</dbReference>
<dbReference type="RefSeq" id="XP_001027299.2">
    <property type="nucleotide sequence ID" value="XM_001027299.2"/>
</dbReference>
<keyword evidence="3" id="KW-1133">Transmembrane helix</keyword>
<dbReference type="OrthoDB" id="10035564at2759"/>
<dbReference type="CDD" id="cd00038">
    <property type="entry name" value="CAP_ED"/>
    <property type="match status" value="1"/>
</dbReference>
<evidence type="ECO:0000313" key="6">
    <source>
        <dbReference type="Proteomes" id="UP000009168"/>
    </source>
</evidence>
<dbReference type="InterPro" id="IPR018490">
    <property type="entry name" value="cNMP-bd_dom_sf"/>
</dbReference>
<dbReference type="PROSITE" id="PS50042">
    <property type="entry name" value="CNMP_BINDING_3"/>
    <property type="match status" value="1"/>
</dbReference>
<dbReference type="GO" id="GO:0005249">
    <property type="term" value="F:voltage-gated potassium channel activity"/>
    <property type="evidence" value="ECO:0007669"/>
    <property type="project" value="TreeGrafter"/>
</dbReference>
<evidence type="ECO:0000256" key="2">
    <source>
        <dbReference type="SAM" id="MobiDB-lite"/>
    </source>
</evidence>
<dbReference type="PANTHER" id="PTHR45689:SF5">
    <property type="entry name" value="I[[H]] CHANNEL, ISOFORM E"/>
    <property type="match status" value="1"/>
</dbReference>
<dbReference type="SMART" id="SM00100">
    <property type="entry name" value="cNMP"/>
    <property type="match status" value="1"/>
</dbReference>
<keyword evidence="3" id="KW-0812">Transmembrane</keyword>
<evidence type="ECO:0000256" key="1">
    <source>
        <dbReference type="SAM" id="Coils"/>
    </source>
</evidence>
<feature type="compositionally biased region" description="Polar residues" evidence="2">
    <location>
        <begin position="713"/>
        <end position="725"/>
    </location>
</feature>
<dbReference type="GO" id="GO:0003254">
    <property type="term" value="P:regulation of membrane depolarization"/>
    <property type="evidence" value="ECO:0007669"/>
    <property type="project" value="TreeGrafter"/>
</dbReference>
<feature type="coiled-coil region" evidence="1">
    <location>
        <begin position="865"/>
        <end position="925"/>
    </location>
</feature>
<dbReference type="GO" id="GO:0098855">
    <property type="term" value="C:HCN channel complex"/>
    <property type="evidence" value="ECO:0007669"/>
    <property type="project" value="TreeGrafter"/>
</dbReference>
<dbReference type="Pfam" id="PF00027">
    <property type="entry name" value="cNMP_binding"/>
    <property type="match status" value="1"/>
</dbReference>
<feature type="domain" description="Cyclic nucleotide-binding" evidence="4">
    <location>
        <begin position="469"/>
        <end position="571"/>
    </location>
</feature>
<dbReference type="Gene3D" id="1.10.287.70">
    <property type="match status" value="1"/>
</dbReference>
<evidence type="ECO:0000259" key="4">
    <source>
        <dbReference type="PROSITE" id="PS50042"/>
    </source>
</evidence>
<dbReference type="GO" id="GO:0035725">
    <property type="term" value="P:sodium ion transmembrane transport"/>
    <property type="evidence" value="ECO:0007669"/>
    <property type="project" value="TreeGrafter"/>
</dbReference>
<dbReference type="InterPro" id="IPR013099">
    <property type="entry name" value="K_chnl_dom"/>
</dbReference>
<feature type="transmembrane region" description="Helical" evidence="3">
    <location>
        <begin position="285"/>
        <end position="309"/>
    </location>
</feature>
<evidence type="ECO:0000256" key="3">
    <source>
        <dbReference type="SAM" id="Phobius"/>
    </source>
</evidence>
<dbReference type="Gene3D" id="2.60.120.10">
    <property type="entry name" value="Jelly Rolls"/>
    <property type="match status" value="1"/>
</dbReference>
<dbReference type="Pfam" id="PF07885">
    <property type="entry name" value="Ion_trans_2"/>
    <property type="match status" value="1"/>
</dbReference>
<accession>I7LXZ6</accession>
<dbReference type="InterPro" id="IPR051413">
    <property type="entry name" value="K/Na_HCN_channel"/>
</dbReference>
<feature type="transmembrane region" description="Helical" evidence="3">
    <location>
        <begin position="330"/>
        <end position="350"/>
    </location>
</feature>
<keyword evidence="6" id="KW-1185">Reference proteome</keyword>
<dbReference type="PANTHER" id="PTHR45689">
    <property type="entry name" value="I[[H]] CHANNEL, ISOFORM E"/>
    <property type="match status" value="1"/>
</dbReference>
<dbReference type="AlphaFoldDB" id="I7LXZ6"/>
<dbReference type="Gene3D" id="1.10.287.630">
    <property type="entry name" value="Helix hairpin bin"/>
    <property type="match status" value="1"/>
</dbReference>
<keyword evidence="3" id="KW-0472">Membrane</keyword>
<feature type="transmembrane region" description="Helical" evidence="3">
    <location>
        <begin position="261"/>
        <end position="279"/>
    </location>
</feature>
<dbReference type="InterPro" id="IPR014710">
    <property type="entry name" value="RmlC-like_jellyroll"/>
</dbReference>
<dbReference type="KEGG" id="tet:TTHERM_00680640"/>
<dbReference type="InParanoid" id="I7LXZ6"/>
<feature type="region of interest" description="Disordered" evidence="2">
    <location>
        <begin position="673"/>
        <end position="692"/>
    </location>
</feature>
<proteinExistence type="predicted"/>
<feature type="transmembrane region" description="Helical" evidence="3">
    <location>
        <begin position="362"/>
        <end position="389"/>
    </location>
</feature>
<gene>
    <name evidence="5" type="ORF">TTHERM_00680640</name>
</gene>
<protein>
    <submittedName>
        <fullName evidence="5">Cyclic nucleotide-binding domain protein</fullName>
    </submittedName>
</protein>
<keyword evidence="1" id="KW-0175">Coiled coil</keyword>
<feature type="region of interest" description="Disordered" evidence="2">
    <location>
        <begin position="700"/>
        <end position="740"/>
    </location>
</feature>
<dbReference type="GeneID" id="7842105"/>
<dbReference type="Proteomes" id="UP000009168">
    <property type="component" value="Unassembled WGS sequence"/>
</dbReference>
<feature type="compositionally biased region" description="Low complexity" evidence="2">
    <location>
        <begin position="681"/>
        <end position="692"/>
    </location>
</feature>
<dbReference type="InterPro" id="IPR000595">
    <property type="entry name" value="cNMP-bd_dom"/>
</dbReference>
<dbReference type="SUPFAM" id="SSF51206">
    <property type="entry name" value="cAMP-binding domain-like"/>
    <property type="match status" value="1"/>
</dbReference>
<feature type="transmembrane region" description="Helical" evidence="3">
    <location>
        <begin position="184"/>
        <end position="203"/>
    </location>
</feature>
<reference evidence="6" key="1">
    <citation type="journal article" date="2006" name="PLoS Biol.">
        <title>Macronuclear genome sequence of the ciliate Tetrahymena thermophila, a model eukaryote.</title>
        <authorList>
            <person name="Eisen J.A."/>
            <person name="Coyne R.S."/>
            <person name="Wu M."/>
            <person name="Wu D."/>
            <person name="Thiagarajan M."/>
            <person name="Wortman J.R."/>
            <person name="Badger J.H."/>
            <person name="Ren Q."/>
            <person name="Amedeo P."/>
            <person name="Jones K.M."/>
            <person name="Tallon L.J."/>
            <person name="Delcher A.L."/>
            <person name="Salzberg S.L."/>
            <person name="Silva J.C."/>
            <person name="Haas B.J."/>
            <person name="Majoros W.H."/>
            <person name="Farzad M."/>
            <person name="Carlton J.M."/>
            <person name="Smith R.K. Jr."/>
            <person name="Garg J."/>
            <person name="Pearlman R.E."/>
            <person name="Karrer K.M."/>
            <person name="Sun L."/>
            <person name="Manning G."/>
            <person name="Elde N.C."/>
            <person name="Turkewitz A.P."/>
            <person name="Asai D.J."/>
            <person name="Wilkes D.E."/>
            <person name="Wang Y."/>
            <person name="Cai H."/>
            <person name="Collins K."/>
            <person name="Stewart B.A."/>
            <person name="Lee S.R."/>
            <person name="Wilamowska K."/>
            <person name="Weinberg Z."/>
            <person name="Ruzzo W.L."/>
            <person name="Wloga D."/>
            <person name="Gaertig J."/>
            <person name="Frankel J."/>
            <person name="Tsao C.-C."/>
            <person name="Gorovsky M.A."/>
            <person name="Keeling P.J."/>
            <person name="Waller R.F."/>
            <person name="Patron N.J."/>
            <person name="Cherry J.M."/>
            <person name="Stover N.A."/>
            <person name="Krieger C.J."/>
            <person name="del Toro C."/>
            <person name="Ryder H.F."/>
            <person name="Williamson S.C."/>
            <person name="Barbeau R.A."/>
            <person name="Hamilton E.P."/>
            <person name="Orias E."/>
        </authorList>
    </citation>
    <scope>NUCLEOTIDE SEQUENCE [LARGE SCALE GENOMIC DNA]</scope>
    <source>
        <strain evidence="6">SB210</strain>
    </source>
</reference>
<dbReference type="SUPFAM" id="SSF81324">
    <property type="entry name" value="Voltage-gated potassium channels"/>
    <property type="match status" value="1"/>
</dbReference>
<feature type="transmembrane region" description="Helical" evidence="3">
    <location>
        <begin position="215"/>
        <end position="240"/>
    </location>
</feature>